<dbReference type="OrthoDB" id="8617654at2"/>
<protein>
    <submittedName>
        <fullName evidence="4">DNA-binding transcriptional regulator FabR</fullName>
    </submittedName>
</protein>
<evidence type="ECO:0000256" key="2">
    <source>
        <dbReference type="PROSITE-ProRule" id="PRU00335"/>
    </source>
</evidence>
<dbReference type="InterPro" id="IPR009057">
    <property type="entry name" value="Homeodomain-like_sf"/>
</dbReference>
<evidence type="ECO:0000256" key="1">
    <source>
        <dbReference type="ARBA" id="ARBA00023125"/>
    </source>
</evidence>
<feature type="DNA-binding region" description="H-T-H motif" evidence="2">
    <location>
        <begin position="58"/>
        <end position="77"/>
    </location>
</feature>
<accession>A0A1Z9YTR3</accession>
<dbReference type="InterPro" id="IPR050692">
    <property type="entry name" value="HTH_transcr_repressor_FabR"/>
</dbReference>
<name>A0A1Z9YTR3_9GAMM</name>
<sequence length="241" mass="27291">MTTLSKESDLTPQQIENIEYQDKPVSRHAGRKATITQQELFQATLNLIGSEKSISSLSLREVAREAGIAPNSFYRHFKDVDELAIALIDRAGEVLRQIIREARLRASKNTSVIRSSVEIFLQQLDADDGNLSLLLREGYTGSASYKKAVERQLSYFQQELQEDLIRIGYLRRKPLHRPDLVAKAITQLVFNMGAKVLDLPSVERQVVAEETMIMIRMIMEGARHITDQPEPGGERFVKITP</sequence>
<evidence type="ECO:0000313" key="5">
    <source>
        <dbReference type="Proteomes" id="UP000196536"/>
    </source>
</evidence>
<dbReference type="PANTHER" id="PTHR47752">
    <property type="entry name" value="HTH-TYPE TRANSCRIPTIONAL REPRESSOR FABR"/>
    <property type="match status" value="1"/>
</dbReference>
<evidence type="ECO:0000313" key="4">
    <source>
        <dbReference type="EMBL" id="OUY05615.1"/>
    </source>
</evidence>
<dbReference type="GO" id="GO:0003677">
    <property type="term" value="F:DNA binding"/>
    <property type="evidence" value="ECO:0007669"/>
    <property type="project" value="UniProtKB-UniRule"/>
</dbReference>
<comment type="caution">
    <text evidence="4">The sequence shown here is derived from an EMBL/GenBank/DDBJ whole genome shotgun (WGS) entry which is preliminary data.</text>
</comment>
<dbReference type="PROSITE" id="PS50977">
    <property type="entry name" value="HTH_TETR_2"/>
    <property type="match status" value="1"/>
</dbReference>
<dbReference type="EMBL" id="NEXX01000008">
    <property type="protein sequence ID" value="OUY05615.1"/>
    <property type="molecule type" value="Genomic_DNA"/>
</dbReference>
<gene>
    <name evidence="4" type="ORF">CAP51_16870</name>
</gene>
<evidence type="ECO:0000259" key="3">
    <source>
        <dbReference type="PROSITE" id="PS50977"/>
    </source>
</evidence>
<proteinExistence type="predicted"/>
<dbReference type="AlphaFoldDB" id="A0A1Z9YTR3"/>
<feature type="domain" description="HTH tetR-type" evidence="3">
    <location>
        <begin position="34"/>
        <end position="95"/>
    </location>
</feature>
<organism evidence="4 5">
    <name type="scientific">Acinetobacter populi</name>
    <dbReference type="NCBI Taxonomy" id="1582270"/>
    <lineage>
        <taxon>Bacteria</taxon>
        <taxon>Pseudomonadati</taxon>
        <taxon>Pseudomonadota</taxon>
        <taxon>Gammaproteobacteria</taxon>
        <taxon>Moraxellales</taxon>
        <taxon>Moraxellaceae</taxon>
        <taxon>Acinetobacter</taxon>
    </lineage>
</organism>
<dbReference type="Gene3D" id="1.10.357.10">
    <property type="entry name" value="Tetracycline Repressor, domain 2"/>
    <property type="match status" value="1"/>
</dbReference>
<dbReference type="SUPFAM" id="SSF46689">
    <property type="entry name" value="Homeodomain-like"/>
    <property type="match status" value="1"/>
</dbReference>
<dbReference type="Pfam" id="PF00440">
    <property type="entry name" value="TetR_N"/>
    <property type="match status" value="1"/>
</dbReference>
<dbReference type="Gene3D" id="1.10.10.60">
    <property type="entry name" value="Homeodomain-like"/>
    <property type="match status" value="1"/>
</dbReference>
<keyword evidence="1 2" id="KW-0238">DNA-binding</keyword>
<dbReference type="Proteomes" id="UP000196536">
    <property type="component" value="Unassembled WGS sequence"/>
</dbReference>
<dbReference type="PANTHER" id="PTHR47752:SF1">
    <property type="entry name" value="HTH-TYPE TRANSCRIPTIONAL REPRESSOR FABR"/>
    <property type="match status" value="1"/>
</dbReference>
<reference evidence="4 5" key="1">
    <citation type="submission" date="2017-05" db="EMBL/GenBank/DDBJ databases">
        <title>Acinetobacter populi ANC 5415 (= PBJ7), whole genome shotgun sequencing project.</title>
        <authorList>
            <person name="Nemec A."/>
            <person name="Radolfova-Krizova L."/>
        </authorList>
    </citation>
    <scope>NUCLEOTIDE SEQUENCE [LARGE SCALE GENOMIC DNA]</scope>
    <source>
        <strain evidence="4 5">PBJ7</strain>
    </source>
</reference>
<dbReference type="InterPro" id="IPR001647">
    <property type="entry name" value="HTH_TetR"/>
</dbReference>
<keyword evidence="5" id="KW-1185">Reference proteome</keyword>
<dbReference type="NCBIfam" id="NF008402">
    <property type="entry name" value="PRK11202.1"/>
    <property type="match status" value="1"/>
</dbReference>